<dbReference type="Proteomes" id="UP000821853">
    <property type="component" value="Unassembled WGS sequence"/>
</dbReference>
<name>A0A9J6H9R8_HAELO</name>
<accession>A0A9J6H9R8</accession>
<proteinExistence type="predicted"/>
<evidence type="ECO:0000313" key="1">
    <source>
        <dbReference type="EMBL" id="KAH9383656.1"/>
    </source>
</evidence>
<dbReference type="VEuPathDB" id="VectorBase:HLOH_064384"/>
<keyword evidence="2" id="KW-1185">Reference proteome</keyword>
<reference evidence="1 2" key="1">
    <citation type="journal article" date="2020" name="Cell">
        <title>Large-Scale Comparative Analyses of Tick Genomes Elucidate Their Genetic Diversity and Vector Capacities.</title>
        <authorList>
            <consortium name="Tick Genome and Microbiome Consortium (TIGMIC)"/>
            <person name="Jia N."/>
            <person name="Wang J."/>
            <person name="Shi W."/>
            <person name="Du L."/>
            <person name="Sun Y."/>
            <person name="Zhan W."/>
            <person name="Jiang J.F."/>
            <person name="Wang Q."/>
            <person name="Zhang B."/>
            <person name="Ji P."/>
            <person name="Bell-Sakyi L."/>
            <person name="Cui X.M."/>
            <person name="Yuan T.T."/>
            <person name="Jiang B.G."/>
            <person name="Yang W.F."/>
            <person name="Lam T.T."/>
            <person name="Chang Q.C."/>
            <person name="Ding S.J."/>
            <person name="Wang X.J."/>
            <person name="Zhu J.G."/>
            <person name="Ruan X.D."/>
            <person name="Zhao L."/>
            <person name="Wei J.T."/>
            <person name="Ye R.Z."/>
            <person name="Que T.C."/>
            <person name="Du C.H."/>
            <person name="Zhou Y.H."/>
            <person name="Cheng J.X."/>
            <person name="Dai P.F."/>
            <person name="Guo W.B."/>
            <person name="Han X.H."/>
            <person name="Huang E.J."/>
            <person name="Li L.F."/>
            <person name="Wei W."/>
            <person name="Gao Y.C."/>
            <person name="Liu J.Z."/>
            <person name="Shao H.Z."/>
            <person name="Wang X."/>
            <person name="Wang C.C."/>
            <person name="Yang T.C."/>
            <person name="Huo Q.B."/>
            <person name="Li W."/>
            <person name="Chen H.Y."/>
            <person name="Chen S.E."/>
            <person name="Zhou L.G."/>
            <person name="Ni X.B."/>
            <person name="Tian J.H."/>
            <person name="Sheng Y."/>
            <person name="Liu T."/>
            <person name="Pan Y.S."/>
            <person name="Xia L.Y."/>
            <person name="Li J."/>
            <person name="Zhao F."/>
            <person name="Cao W.C."/>
        </authorList>
    </citation>
    <scope>NUCLEOTIDE SEQUENCE [LARGE SCALE GENOMIC DNA]</scope>
    <source>
        <strain evidence="1">HaeL-2018</strain>
    </source>
</reference>
<dbReference type="AlphaFoldDB" id="A0A9J6H9R8"/>
<comment type="caution">
    <text evidence="1">The sequence shown here is derived from an EMBL/GenBank/DDBJ whole genome shotgun (WGS) entry which is preliminary data.</text>
</comment>
<sequence>MRQRCFAVRTKGRSIWGTCFFRQILGDVQEVHMAFEAKDVDPVELPKDFRTFLSSLVGKVAIPKAQRDVLMSRLEDHLTPKPYLVYEFET</sequence>
<gene>
    <name evidence="1" type="ORF">HPB48_025376</name>
</gene>
<evidence type="ECO:0000313" key="2">
    <source>
        <dbReference type="Proteomes" id="UP000821853"/>
    </source>
</evidence>
<dbReference type="EMBL" id="JABSTR010001226">
    <property type="protein sequence ID" value="KAH9383656.1"/>
    <property type="molecule type" value="Genomic_DNA"/>
</dbReference>
<protein>
    <submittedName>
        <fullName evidence="1">Uncharacterized protein</fullName>
    </submittedName>
</protein>
<dbReference type="OrthoDB" id="10023262at2759"/>
<organism evidence="1 2">
    <name type="scientific">Haemaphysalis longicornis</name>
    <name type="common">Bush tick</name>
    <dbReference type="NCBI Taxonomy" id="44386"/>
    <lineage>
        <taxon>Eukaryota</taxon>
        <taxon>Metazoa</taxon>
        <taxon>Ecdysozoa</taxon>
        <taxon>Arthropoda</taxon>
        <taxon>Chelicerata</taxon>
        <taxon>Arachnida</taxon>
        <taxon>Acari</taxon>
        <taxon>Parasitiformes</taxon>
        <taxon>Ixodida</taxon>
        <taxon>Ixodoidea</taxon>
        <taxon>Ixodidae</taxon>
        <taxon>Haemaphysalinae</taxon>
        <taxon>Haemaphysalis</taxon>
    </lineage>
</organism>